<dbReference type="PROSITE" id="PS51186">
    <property type="entry name" value="GNAT"/>
    <property type="match status" value="1"/>
</dbReference>
<evidence type="ECO:0000259" key="1">
    <source>
        <dbReference type="PROSITE" id="PS51186"/>
    </source>
</evidence>
<reference evidence="2 3" key="1">
    <citation type="submission" date="2018-02" db="EMBL/GenBank/DDBJ databases">
        <title>Jeotgalibacillus proteolyticum sp. nov. a protease producing bacterium isolated from ocean sediments of Laizhou Bay.</title>
        <authorList>
            <person name="Li Y."/>
        </authorList>
    </citation>
    <scope>NUCLEOTIDE SEQUENCE [LARGE SCALE GENOMIC DNA]</scope>
    <source>
        <strain evidence="2 3">22-7</strain>
    </source>
</reference>
<dbReference type="Pfam" id="PF00583">
    <property type="entry name" value="Acetyltransf_1"/>
    <property type="match status" value="1"/>
</dbReference>
<accession>A0A2S5GH53</accession>
<dbReference type="InterPro" id="IPR000182">
    <property type="entry name" value="GNAT_dom"/>
</dbReference>
<organism evidence="2 3">
    <name type="scientific">Jeotgalibacillus proteolyticus</name>
    <dbReference type="NCBI Taxonomy" id="2082395"/>
    <lineage>
        <taxon>Bacteria</taxon>
        <taxon>Bacillati</taxon>
        <taxon>Bacillota</taxon>
        <taxon>Bacilli</taxon>
        <taxon>Bacillales</taxon>
        <taxon>Caryophanaceae</taxon>
        <taxon>Jeotgalibacillus</taxon>
    </lineage>
</organism>
<keyword evidence="2" id="KW-0808">Transferase</keyword>
<comment type="caution">
    <text evidence="2">The sequence shown here is derived from an EMBL/GenBank/DDBJ whole genome shotgun (WGS) entry which is preliminary data.</text>
</comment>
<dbReference type="OrthoDB" id="9811121at2"/>
<sequence>MRKDFLAYVKNELKPITVRNYTIEDTNKLIHIQQNAFPPPFPEELLWSKEQIAEHVTRFPEGAFCVEVDGAMAGSMTTLLVDLKPGELHTWDEITNSGFIRNHTPEGSTLYVVDLCVDPDFRGLGLGKELMNAAYETVVNLNADRLAGGCRIPGYYKYSHELSPEEYYEKLKKGKLRDSVFSFLIGAGRVPVGLLPGYIEDKESADHAVLMEWKNPFK</sequence>
<evidence type="ECO:0000313" key="2">
    <source>
        <dbReference type="EMBL" id="PPA72231.1"/>
    </source>
</evidence>
<gene>
    <name evidence="2" type="ORF">C4B60_02310</name>
</gene>
<proteinExistence type="predicted"/>
<feature type="domain" description="N-acetyltransferase" evidence="1">
    <location>
        <begin position="16"/>
        <end position="216"/>
    </location>
</feature>
<keyword evidence="3" id="KW-1185">Reference proteome</keyword>
<dbReference type="Gene3D" id="3.40.630.30">
    <property type="match status" value="1"/>
</dbReference>
<dbReference type="InterPro" id="IPR016181">
    <property type="entry name" value="Acyl_CoA_acyltransferase"/>
</dbReference>
<protein>
    <submittedName>
        <fullName evidence="2">GNAT family N-acetyltransferase</fullName>
    </submittedName>
</protein>
<dbReference type="CDD" id="cd04301">
    <property type="entry name" value="NAT_SF"/>
    <property type="match status" value="1"/>
</dbReference>
<evidence type="ECO:0000313" key="3">
    <source>
        <dbReference type="Proteomes" id="UP000239047"/>
    </source>
</evidence>
<dbReference type="SUPFAM" id="SSF55729">
    <property type="entry name" value="Acyl-CoA N-acyltransferases (Nat)"/>
    <property type="match status" value="1"/>
</dbReference>
<dbReference type="GO" id="GO:0016747">
    <property type="term" value="F:acyltransferase activity, transferring groups other than amino-acyl groups"/>
    <property type="evidence" value="ECO:0007669"/>
    <property type="project" value="InterPro"/>
</dbReference>
<dbReference type="EMBL" id="PREZ01000001">
    <property type="protein sequence ID" value="PPA72231.1"/>
    <property type="molecule type" value="Genomic_DNA"/>
</dbReference>
<name>A0A2S5GH53_9BACL</name>
<dbReference type="RefSeq" id="WP_104056328.1">
    <property type="nucleotide sequence ID" value="NZ_PREZ01000001.1"/>
</dbReference>
<dbReference type="Proteomes" id="UP000239047">
    <property type="component" value="Unassembled WGS sequence"/>
</dbReference>
<dbReference type="AlphaFoldDB" id="A0A2S5GH53"/>